<dbReference type="Proteomes" id="UP001552299">
    <property type="component" value="Unassembled WGS sequence"/>
</dbReference>
<feature type="transmembrane region" description="Helical" evidence="1">
    <location>
        <begin position="236"/>
        <end position="252"/>
    </location>
</feature>
<dbReference type="Pfam" id="PF13456">
    <property type="entry name" value="RVT_3"/>
    <property type="match status" value="1"/>
</dbReference>
<evidence type="ECO:0000313" key="4">
    <source>
        <dbReference type="Proteomes" id="UP001552299"/>
    </source>
</evidence>
<name>A0ABD0VEQ5_DENTH</name>
<dbReference type="PANTHER" id="PTHR47723">
    <property type="entry name" value="OS05G0353850 PROTEIN"/>
    <property type="match status" value="1"/>
</dbReference>
<feature type="transmembrane region" description="Helical" evidence="1">
    <location>
        <begin position="118"/>
        <end position="135"/>
    </location>
</feature>
<dbReference type="CDD" id="cd06222">
    <property type="entry name" value="RNase_H_like"/>
    <property type="match status" value="1"/>
</dbReference>
<comment type="caution">
    <text evidence="3">The sequence shown here is derived from an EMBL/GenBank/DDBJ whole genome shotgun (WGS) entry which is preliminary data.</text>
</comment>
<dbReference type="EMBL" id="JANQDX010000006">
    <property type="protein sequence ID" value="KAL0923221.1"/>
    <property type="molecule type" value="Genomic_DNA"/>
</dbReference>
<keyword evidence="4" id="KW-1185">Reference proteome</keyword>
<reference evidence="3 4" key="1">
    <citation type="journal article" date="2024" name="Plant Biotechnol. J.">
        <title>Dendrobium thyrsiflorum genome and its molecular insights into genes involved in important horticultural traits.</title>
        <authorList>
            <person name="Chen B."/>
            <person name="Wang J.Y."/>
            <person name="Zheng P.J."/>
            <person name="Li K.L."/>
            <person name="Liang Y.M."/>
            <person name="Chen X.F."/>
            <person name="Zhang C."/>
            <person name="Zhao X."/>
            <person name="He X."/>
            <person name="Zhang G.Q."/>
            <person name="Liu Z.J."/>
            <person name="Xu Q."/>
        </authorList>
    </citation>
    <scope>NUCLEOTIDE SEQUENCE [LARGE SCALE GENOMIC DNA]</scope>
    <source>
        <strain evidence="3">GZMU011</strain>
    </source>
</reference>
<keyword evidence="1" id="KW-0812">Transmembrane</keyword>
<dbReference type="InterPro" id="IPR053151">
    <property type="entry name" value="RNase_H-like"/>
</dbReference>
<feature type="transmembrane region" description="Helical" evidence="1">
    <location>
        <begin position="178"/>
        <end position="200"/>
    </location>
</feature>
<dbReference type="InterPro" id="IPR002156">
    <property type="entry name" value="RNaseH_domain"/>
</dbReference>
<accession>A0ABD0VEQ5</accession>
<evidence type="ECO:0000256" key="1">
    <source>
        <dbReference type="SAM" id="Phobius"/>
    </source>
</evidence>
<sequence length="405" mass="45699">MNVDFNKFIVRLNLGCNFVWVEVDAKLLIQIIENLEEGHPHNFYIIRKIKRFLATINYKIFHIYREANCCADWLAKFGCHLDIQKVFNRGELPHLVKGMVNLDKAGLPYIRNHISSPFFLVGISAIALLLCFYVLEHNSIGYYYAGLKSVLVPIDFLHHVSVSGLRCDSSDWSVNSVLWVVGVAWCCFVGASRAALFVAGCCRLENLCWSSVVSFLEGFFNYWVYFLWLADRVNCLSIGLSVVVLLFCFYILEHNRIGLCFAGFLSAFYPTDCLCYFTASGLLGGSGDWNVTGVLWVVDVVWCCDAGASRAAFFVAGCCRLDHWILVFRILDAFINCWGCVLWLTDLDNWSSDECIVGNLKERHPGCFGLGSPEESSFLAVAEDAVSFFESLLSSRELENPLRTV</sequence>
<dbReference type="AlphaFoldDB" id="A0ABD0VEQ5"/>
<dbReference type="PANTHER" id="PTHR47723:SF19">
    <property type="entry name" value="POLYNUCLEOTIDYL TRANSFERASE, RIBONUCLEASE H-LIKE SUPERFAMILY PROTEIN"/>
    <property type="match status" value="1"/>
</dbReference>
<gene>
    <name evidence="3" type="ORF">M5K25_007266</name>
</gene>
<organism evidence="3 4">
    <name type="scientific">Dendrobium thyrsiflorum</name>
    <name type="common">Pinecone-like raceme dendrobium</name>
    <name type="synonym">Orchid</name>
    <dbReference type="NCBI Taxonomy" id="117978"/>
    <lineage>
        <taxon>Eukaryota</taxon>
        <taxon>Viridiplantae</taxon>
        <taxon>Streptophyta</taxon>
        <taxon>Embryophyta</taxon>
        <taxon>Tracheophyta</taxon>
        <taxon>Spermatophyta</taxon>
        <taxon>Magnoliopsida</taxon>
        <taxon>Liliopsida</taxon>
        <taxon>Asparagales</taxon>
        <taxon>Orchidaceae</taxon>
        <taxon>Epidendroideae</taxon>
        <taxon>Malaxideae</taxon>
        <taxon>Dendrobiinae</taxon>
        <taxon>Dendrobium</taxon>
    </lineage>
</organism>
<keyword evidence="1" id="KW-0472">Membrane</keyword>
<evidence type="ECO:0000259" key="2">
    <source>
        <dbReference type="Pfam" id="PF13456"/>
    </source>
</evidence>
<dbReference type="InterPro" id="IPR044730">
    <property type="entry name" value="RNase_H-like_dom_plant"/>
</dbReference>
<feature type="domain" description="RNase H type-1" evidence="2">
    <location>
        <begin position="12"/>
        <end position="77"/>
    </location>
</feature>
<proteinExistence type="predicted"/>
<keyword evidence="1" id="KW-1133">Transmembrane helix</keyword>
<protein>
    <recommendedName>
        <fullName evidence="2">RNase H type-1 domain-containing protein</fullName>
    </recommendedName>
</protein>
<evidence type="ECO:0000313" key="3">
    <source>
        <dbReference type="EMBL" id="KAL0923221.1"/>
    </source>
</evidence>
<feature type="transmembrane region" description="Helical" evidence="1">
    <location>
        <begin position="207"/>
        <end position="230"/>
    </location>
</feature>